<organism evidence="2">
    <name type="scientific">Prunus dulcis</name>
    <name type="common">Almond</name>
    <name type="synonym">Amygdalus dulcis</name>
    <dbReference type="NCBI Taxonomy" id="3755"/>
    <lineage>
        <taxon>Eukaryota</taxon>
        <taxon>Viridiplantae</taxon>
        <taxon>Streptophyta</taxon>
        <taxon>Embryophyta</taxon>
        <taxon>Tracheophyta</taxon>
        <taxon>Spermatophyta</taxon>
        <taxon>Magnoliopsida</taxon>
        <taxon>eudicotyledons</taxon>
        <taxon>Gunneridae</taxon>
        <taxon>Pentapetalae</taxon>
        <taxon>rosids</taxon>
        <taxon>fabids</taxon>
        <taxon>Rosales</taxon>
        <taxon>Rosaceae</taxon>
        <taxon>Amygdaloideae</taxon>
        <taxon>Amygdaleae</taxon>
        <taxon>Prunus</taxon>
    </lineage>
</organism>
<proteinExistence type="predicted"/>
<dbReference type="GO" id="GO:0080030">
    <property type="term" value="F:methyl indole-3-acetate esterase activity"/>
    <property type="evidence" value="ECO:0007669"/>
    <property type="project" value="TreeGrafter"/>
</dbReference>
<dbReference type="GO" id="GO:0009696">
    <property type="term" value="P:salicylic acid metabolic process"/>
    <property type="evidence" value="ECO:0007669"/>
    <property type="project" value="TreeGrafter"/>
</dbReference>
<evidence type="ECO:0000256" key="1">
    <source>
        <dbReference type="SAM" id="MobiDB-lite"/>
    </source>
</evidence>
<feature type="region of interest" description="Disordered" evidence="1">
    <location>
        <begin position="73"/>
        <end position="98"/>
    </location>
</feature>
<dbReference type="AlphaFoldDB" id="A0A4Y1RTZ7"/>
<feature type="compositionally biased region" description="Basic and acidic residues" evidence="1">
    <location>
        <begin position="73"/>
        <end position="88"/>
    </location>
</feature>
<dbReference type="GO" id="GO:0009694">
    <property type="term" value="P:jasmonic acid metabolic process"/>
    <property type="evidence" value="ECO:0007669"/>
    <property type="project" value="TreeGrafter"/>
</dbReference>
<accession>A0A4Y1RTZ7</accession>
<evidence type="ECO:0000313" key="2">
    <source>
        <dbReference type="EMBL" id="BBH07830.1"/>
    </source>
</evidence>
<protein>
    <submittedName>
        <fullName evidence="2">Zinc finger protein 6</fullName>
    </submittedName>
</protein>
<dbReference type="EMBL" id="AP019303">
    <property type="protein sequence ID" value="BBH07830.1"/>
    <property type="molecule type" value="Genomic_DNA"/>
</dbReference>
<name>A0A4Y1RTZ7_PRUDU</name>
<dbReference type="GO" id="GO:0080032">
    <property type="term" value="F:methyl jasmonate esterase activity"/>
    <property type="evidence" value="ECO:0007669"/>
    <property type="project" value="TreeGrafter"/>
</dbReference>
<gene>
    <name evidence="2" type="ORF">Prudu_019870</name>
</gene>
<reference evidence="2" key="1">
    <citation type="journal article" date="2019" name="Science">
        <title>Mutation of a bHLH transcription factor allowed almond domestication.</title>
        <authorList>
            <person name="Sanchez-Perez R."/>
            <person name="Pavan S."/>
            <person name="Mazzeo R."/>
            <person name="Moldovan C."/>
            <person name="Aiese Cigliano R."/>
            <person name="Del Cueto J."/>
            <person name="Ricciardi F."/>
            <person name="Lotti C."/>
            <person name="Ricciardi L."/>
            <person name="Dicenta F."/>
            <person name="Lopez-Marques R.L."/>
            <person name="Lindberg Moller B."/>
        </authorList>
    </citation>
    <scope>NUCLEOTIDE SEQUENCE</scope>
</reference>
<dbReference type="GO" id="GO:0080031">
    <property type="term" value="F:methyl salicylate esterase activity"/>
    <property type="evidence" value="ECO:0007669"/>
    <property type="project" value="TreeGrafter"/>
</dbReference>
<dbReference type="InterPro" id="IPR045889">
    <property type="entry name" value="MES/HNL"/>
</dbReference>
<dbReference type="PANTHER" id="PTHR10992">
    <property type="entry name" value="METHYLESTERASE FAMILY MEMBER"/>
    <property type="match status" value="1"/>
</dbReference>
<sequence>MGVFFIFISDFGSDNSAQIFKSHGTALNLGASGINPTQIQQLPLLSEYVEPLMKLMVPNSYIKKNEENKKFTKLKTKEEEEERIDKNRVGASDHTGPMLAPSLSAPKEKVVIVAHSLSGVVLSIFLERLVKDWTTWTLNIDTPTSFLFGPKALAIKSYQLSPPDRC</sequence>
<dbReference type="PANTHER" id="PTHR10992:SF1066">
    <property type="entry name" value="METHYL JASMONATE ESTERASE 1"/>
    <property type="match status" value="1"/>
</dbReference>